<keyword evidence="3" id="KW-0326">Glycosidase</keyword>
<dbReference type="InterPro" id="IPR023296">
    <property type="entry name" value="Glyco_hydro_beta-prop_sf"/>
</dbReference>
<keyword evidence="2" id="KW-0378">Hydrolase</keyword>
<dbReference type="Gene3D" id="2.115.10.20">
    <property type="entry name" value="Glycosyl hydrolase domain, family 43"/>
    <property type="match status" value="2"/>
</dbReference>
<reference evidence="4" key="1">
    <citation type="submission" date="2022-09" db="EMBL/GenBank/DDBJ databases">
        <title>Actin cytoskeleton and complex cell architecture in an #Asgard archaeon.</title>
        <authorList>
            <person name="Ponce Toledo R.I."/>
            <person name="Schleper C."/>
            <person name="Rodrigues Oliveira T."/>
            <person name="Wollweber F."/>
            <person name="Xu J."/>
            <person name="Rittmann S."/>
            <person name="Klingl A."/>
            <person name="Pilhofer M."/>
        </authorList>
    </citation>
    <scope>NUCLEOTIDE SEQUENCE</scope>
    <source>
        <strain evidence="4">B-35</strain>
    </source>
</reference>
<comment type="similarity">
    <text evidence="1">Belongs to the glycosyl hydrolase 43 family.</text>
</comment>
<proteinExistence type="inferred from homology"/>
<dbReference type="Proteomes" id="UP001208689">
    <property type="component" value="Chromosome"/>
</dbReference>
<sequence>MTSFTTPTISGAWKHMYNPNQSKFTQRFNWINRNRWYTNDHTLVKTSDGIWHGYGIIGFRIFKQAFAWIIEQNLFHISSPTLYSDSWIEHDYALVASRSQGEKFLWAPHVINVEDRLYMFYSVGNIRPFAKLVASHGNIHLATSTDGINWIRDERNPQFSGPGHARDTMLLQINGEYYIYYTQTVNDKDKHSCIAVRKSKDLKRWSGPKIVQIQPWKRWHWAGNAESPFVVQKGEIFYLFSCLAQESYNRTAVYWSQDPENFPLSNHVCDLPTHASEILFDEKEGWFITNTGWDKKGLYIAPLLWD</sequence>
<evidence type="ECO:0000256" key="1">
    <source>
        <dbReference type="ARBA" id="ARBA00009865"/>
    </source>
</evidence>
<organism evidence="4 5">
    <name type="scientific">Candidatus Lokiarchaeum ossiferum</name>
    <dbReference type="NCBI Taxonomy" id="2951803"/>
    <lineage>
        <taxon>Archaea</taxon>
        <taxon>Promethearchaeati</taxon>
        <taxon>Promethearchaeota</taxon>
        <taxon>Promethearchaeia</taxon>
        <taxon>Promethearchaeales</taxon>
        <taxon>Promethearchaeaceae</taxon>
        <taxon>Candidatus Lokiarchaeum</taxon>
    </lineage>
</organism>
<protein>
    <recommendedName>
        <fullName evidence="6">Glycosyl hydrolase family 32 N-terminal domain-containing protein</fullName>
    </recommendedName>
</protein>
<dbReference type="Pfam" id="PF04616">
    <property type="entry name" value="Glyco_hydro_43"/>
    <property type="match status" value="1"/>
</dbReference>
<evidence type="ECO:0000313" key="5">
    <source>
        <dbReference type="Proteomes" id="UP001208689"/>
    </source>
</evidence>
<evidence type="ECO:0008006" key="6">
    <source>
        <dbReference type="Google" id="ProtNLM"/>
    </source>
</evidence>
<dbReference type="InterPro" id="IPR006710">
    <property type="entry name" value="Glyco_hydro_43"/>
</dbReference>
<evidence type="ECO:0000256" key="3">
    <source>
        <dbReference type="ARBA" id="ARBA00023295"/>
    </source>
</evidence>
<evidence type="ECO:0000313" key="4">
    <source>
        <dbReference type="EMBL" id="UYP44662.1"/>
    </source>
</evidence>
<accession>A0ABY6HQI7</accession>
<evidence type="ECO:0000256" key="2">
    <source>
        <dbReference type="ARBA" id="ARBA00022801"/>
    </source>
</evidence>
<name>A0ABY6HQI7_9ARCH</name>
<dbReference type="EMBL" id="CP104013">
    <property type="protein sequence ID" value="UYP44662.1"/>
    <property type="molecule type" value="Genomic_DNA"/>
</dbReference>
<gene>
    <name evidence="4" type="ORF">NEF87_000947</name>
</gene>
<keyword evidence="5" id="KW-1185">Reference proteome</keyword>
<dbReference type="SUPFAM" id="SSF75005">
    <property type="entry name" value="Arabinanase/levansucrase/invertase"/>
    <property type="match status" value="1"/>
</dbReference>